<dbReference type="InterPro" id="IPR007569">
    <property type="entry name" value="DUF559"/>
</dbReference>
<evidence type="ECO:0000313" key="3">
    <source>
        <dbReference type="Proteomes" id="UP000501705"/>
    </source>
</evidence>
<reference evidence="2 3" key="1">
    <citation type="journal article" date="2019" name="ACS Chem. Biol.">
        <title>Identification and Mobilization of a Cryptic Antibiotic Biosynthesis Gene Locus from a Human-Pathogenic Nocardia Isolate.</title>
        <authorList>
            <person name="Herisse M."/>
            <person name="Ishida K."/>
            <person name="Porter J.L."/>
            <person name="Howden B."/>
            <person name="Hertweck C."/>
            <person name="Stinear T.P."/>
            <person name="Pidot S.J."/>
        </authorList>
    </citation>
    <scope>NUCLEOTIDE SEQUENCE [LARGE SCALE GENOMIC DNA]</scope>
    <source>
        <strain evidence="2 3">AUSMDU00024985</strain>
    </source>
</reference>
<dbReference type="AlphaFoldDB" id="A0A6G9XUN9"/>
<evidence type="ECO:0000313" key="2">
    <source>
        <dbReference type="EMBL" id="QIS04672.1"/>
    </source>
</evidence>
<sequence>MGVLDEPFPGSWARRAGLVSRWELRHNFVRLLPDVYLRKGCPIDAVTRARAAGHWAKGDGILVGYSAAALHGTRWLDPRQPPEIARAGHYKAPAGIRAVQVELGPAECCTAAGFLVTTPARTAFDLGRRLPREEAVPVIDALCAATGLAAAQIAAVAAAHPGARGAHRLSALLEVIDGGAESPQESHTRLLLLDDGLPRPTTQLVVRGGGGGFIARVDMGWERWRVAVEYDGIQHWSDPGQRTKDIDRIATLEASGWRVVRVNAALLRHRPHVVLDRVRAALGAHGWTADHQVMVAASAE</sequence>
<dbReference type="Gene3D" id="3.40.960.10">
    <property type="entry name" value="VSR Endonuclease"/>
    <property type="match status" value="1"/>
</dbReference>
<accession>A0A6G9XUN9</accession>
<dbReference type="InterPro" id="IPR011335">
    <property type="entry name" value="Restrct_endonuc-II-like"/>
</dbReference>
<organism evidence="2 3">
    <name type="scientific">Nocardia brasiliensis</name>
    <dbReference type="NCBI Taxonomy" id="37326"/>
    <lineage>
        <taxon>Bacteria</taxon>
        <taxon>Bacillati</taxon>
        <taxon>Actinomycetota</taxon>
        <taxon>Actinomycetes</taxon>
        <taxon>Mycobacteriales</taxon>
        <taxon>Nocardiaceae</taxon>
        <taxon>Nocardia</taxon>
    </lineage>
</organism>
<feature type="domain" description="DUF559" evidence="1">
    <location>
        <begin position="217"/>
        <end position="281"/>
    </location>
</feature>
<evidence type="ECO:0000259" key="1">
    <source>
        <dbReference type="Pfam" id="PF04480"/>
    </source>
</evidence>
<dbReference type="RefSeq" id="WP_167463783.1">
    <property type="nucleotide sequence ID" value="NZ_CP046171.1"/>
</dbReference>
<name>A0A6G9XUN9_NOCBR</name>
<dbReference type="Proteomes" id="UP000501705">
    <property type="component" value="Chromosome"/>
</dbReference>
<proteinExistence type="predicted"/>
<gene>
    <name evidence="2" type="ORF">F5X71_22160</name>
</gene>
<dbReference type="Pfam" id="PF04480">
    <property type="entry name" value="DUF559"/>
    <property type="match status" value="1"/>
</dbReference>
<protein>
    <submittedName>
        <fullName evidence="2">DUF559 domain-containing protein</fullName>
    </submittedName>
</protein>
<dbReference type="SUPFAM" id="SSF52980">
    <property type="entry name" value="Restriction endonuclease-like"/>
    <property type="match status" value="1"/>
</dbReference>
<dbReference type="EMBL" id="CP046171">
    <property type="protein sequence ID" value="QIS04672.1"/>
    <property type="molecule type" value="Genomic_DNA"/>
</dbReference>